<dbReference type="Pfam" id="PF13520">
    <property type="entry name" value="AA_permease_2"/>
    <property type="match status" value="1"/>
</dbReference>
<reference evidence="7" key="1">
    <citation type="submission" date="2020-05" db="EMBL/GenBank/DDBJ databases">
        <authorList>
            <person name="Chiriac C."/>
            <person name="Salcher M."/>
            <person name="Ghai R."/>
            <person name="Kavagutti S V."/>
        </authorList>
    </citation>
    <scope>NUCLEOTIDE SEQUENCE</scope>
</reference>
<feature type="transmembrane region" description="Helical" evidence="6">
    <location>
        <begin position="230"/>
        <end position="252"/>
    </location>
</feature>
<evidence type="ECO:0000256" key="1">
    <source>
        <dbReference type="ARBA" id="ARBA00004651"/>
    </source>
</evidence>
<keyword evidence="5 6" id="KW-0472">Membrane</keyword>
<feature type="transmembrane region" description="Helical" evidence="6">
    <location>
        <begin position="406"/>
        <end position="424"/>
    </location>
</feature>
<feature type="transmembrane region" description="Helical" evidence="6">
    <location>
        <begin position="272"/>
        <end position="300"/>
    </location>
</feature>
<feature type="transmembrane region" description="Helical" evidence="6">
    <location>
        <begin position="187"/>
        <end position="209"/>
    </location>
</feature>
<sequence length="437" mass="45178">MSSATPVPARKVGLLSASALGVGGMMGAGLYTLLGLAATTTGPWLPMAFLIAGFAAVFSVYSYAKMGAAFPSSGGPANFILKQFGHSIVSGGVNVFQYISYLIATALYAAGFSEYVGALFGTTFPGWTSRLIGPAVIVVFAAINVLGSQLVGKAETYIVAVELVILVGFMVFGFFRADFSNITVASSAGVSFIGILTASGLLYVTYQGFGVVANASGAMARPKKELPRAMFIGLAIVAAIYLTVSTLVVLLLPQAQILADSGHVLADAGQAVLGRLGFVLVSGAAILATASAVNATIFAASNIGGFLAQQKQLPQAFQRKLAGKIPVSLIISAVVIIVLVAFFPLSAVGQMTSLAFLFVYAIVSLGHLKLRAQTGARAWPLVTAIVINAVMFVALLIDAIRTGPAASWIVLIVALLGSFAYAWIRSRRAQLAPPDPE</sequence>
<dbReference type="InterPro" id="IPR002293">
    <property type="entry name" value="AA/rel_permease1"/>
</dbReference>
<gene>
    <name evidence="7" type="ORF">UFOPK3516_00540</name>
</gene>
<feature type="transmembrane region" description="Helical" evidence="6">
    <location>
        <begin position="157"/>
        <end position="175"/>
    </location>
</feature>
<accession>A0A6J7FAT8</accession>
<feature type="transmembrane region" description="Helical" evidence="6">
    <location>
        <begin position="378"/>
        <end position="400"/>
    </location>
</feature>
<dbReference type="PIRSF" id="PIRSF006060">
    <property type="entry name" value="AA_transporter"/>
    <property type="match status" value="1"/>
</dbReference>
<protein>
    <submittedName>
        <fullName evidence="7">Unannotated protein</fullName>
    </submittedName>
</protein>
<keyword evidence="3 6" id="KW-0812">Transmembrane</keyword>
<evidence type="ECO:0000256" key="6">
    <source>
        <dbReference type="SAM" id="Phobius"/>
    </source>
</evidence>
<feature type="transmembrane region" description="Helical" evidence="6">
    <location>
        <begin position="84"/>
        <end position="111"/>
    </location>
</feature>
<evidence type="ECO:0000256" key="2">
    <source>
        <dbReference type="ARBA" id="ARBA00022475"/>
    </source>
</evidence>
<feature type="transmembrane region" description="Helical" evidence="6">
    <location>
        <begin position="321"/>
        <end position="342"/>
    </location>
</feature>
<feature type="transmembrane region" description="Helical" evidence="6">
    <location>
        <begin position="44"/>
        <end position="64"/>
    </location>
</feature>
<keyword evidence="4 6" id="KW-1133">Transmembrane helix</keyword>
<name>A0A6J7FAT8_9ZZZZ</name>
<evidence type="ECO:0000256" key="5">
    <source>
        <dbReference type="ARBA" id="ARBA00023136"/>
    </source>
</evidence>
<comment type="subcellular location">
    <subcellularLocation>
        <location evidence="1">Cell membrane</location>
        <topology evidence="1">Multi-pass membrane protein</topology>
    </subcellularLocation>
</comment>
<keyword evidence="2" id="KW-1003">Cell membrane</keyword>
<dbReference type="AlphaFoldDB" id="A0A6J7FAT8"/>
<organism evidence="7">
    <name type="scientific">freshwater metagenome</name>
    <dbReference type="NCBI Taxonomy" id="449393"/>
    <lineage>
        <taxon>unclassified sequences</taxon>
        <taxon>metagenomes</taxon>
        <taxon>ecological metagenomes</taxon>
    </lineage>
</organism>
<dbReference type="PANTHER" id="PTHR42770">
    <property type="entry name" value="AMINO ACID TRANSPORTER-RELATED"/>
    <property type="match status" value="1"/>
</dbReference>
<dbReference type="PANTHER" id="PTHR42770:SF11">
    <property type="entry name" value="INNER MEMBRANE TRANSPORT PROTEIN YBAT"/>
    <property type="match status" value="1"/>
</dbReference>
<dbReference type="EMBL" id="CAFBMB010000028">
    <property type="protein sequence ID" value="CAB4893342.1"/>
    <property type="molecule type" value="Genomic_DNA"/>
</dbReference>
<proteinExistence type="predicted"/>
<dbReference type="GO" id="GO:0005886">
    <property type="term" value="C:plasma membrane"/>
    <property type="evidence" value="ECO:0007669"/>
    <property type="project" value="UniProtKB-SubCell"/>
</dbReference>
<dbReference type="InterPro" id="IPR050367">
    <property type="entry name" value="APC_superfamily"/>
</dbReference>
<feature type="transmembrane region" description="Helical" evidence="6">
    <location>
        <begin position="12"/>
        <end position="38"/>
    </location>
</feature>
<dbReference type="GO" id="GO:0022857">
    <property type="term" value="F:transmembrane transporter activity"/>
    <property type="evidence" value="ECO:0007669"/>
    <property type="project" value="InterPro"/>
</dbReference>
<evidence type="ECO:0000313" key="7">
    <source>
        <dbReference type="EMBL" id="CAB4893342.1"/>
    </source>
</evidence>
<feature type="transmembrane region" description="Helical" evidence="6">
    <location>
        <begin position="131"/>
        <end position="150"/>
    </location>
</feature>
<feature type="transmembrane region" description="Helical" evidence="6">
    <location>
        <begin position="348"/>
        <end position="366"/>
    </location>
</feature>
<evidence type="ECO:0000256" key="4">
    <source>
        <dbReference type="ARBA" id="ARBA00022989"/>
    </source>
</evidence>
<evidence type="ECO:0000256" key="3">
    <source>
        <dbReference type="ARBA" id="ARBA00022692"/>
    </source>
</evidence>
<dbReference type="Gene3D" id="1.20.1740.10">
    <property type="entry name" value="Amino acid/polyamine transporter I"/>
    <property type="match status" value="1"/>
</dbReference>